<dbReference type="Gene3D" id="3.30.1490.270">
    <property type="match status" value="1"/>
</dbReference>
<evidence type="ECO:0000313" key="4">
    <source>
        <dbReference type="Proteomes" id="UP000562723"/>
    </source>
</evidence>
<proteinExistence type="predicted"/>
<name>A0AAJ3FTR5_9PSED</name>
<organism evidence="3 4">
    <name type="scientific">Pseudomonas brassicacearum</name>
    <dbReference type="NCBI Taxonomy" id="930166"/>
    <lineage>
        <taxon>Bacteria</taxon>
        <taxon>Pseudomonadati</taxon>
        <taxon>Pseudomonadota</taxon>
        <taxon>Gammaproteobacteria</taxon>
        <taxon>Pseudomonadales</taxon>
        <taxon>Pseudomonadaceae</taxon>
        <taxon>Pseudomonas</taxon>
    </lineage>
</organism>
<dbReference type="Proteomes" id="UP000562723">
    <property type="component" value="Unassembled WGS sequence"/>
</dbReference>
<dbReference type="InterPro" id="IPR051680">
    <property type="entry name" value="ATP-dep_Glu-Cys_Ligase-2"/>
</dbReference>
<evidence type="ECO:0000259" key="2">
    <source>
        <dbReference type="Pfam" id="PF14403"/>
    </source>
</evidence>
<dbReference type="EMBL" id="JABFMS010000006">
    <property type="protein sequence ID" value="NUT80499.1"/>
    <property type="molecule type" value="Genomic_DNA"/>
</dbReference>
<gene>
    <name evidence="3" type="ORF">HNO85_06055</name>
</gene>
<comment type="caution">
    <text evidence="3">The sequence shown here is derived from an EMBL/GenBank/DDBJ whole genome shotgun (WGS) entry which is preliminary data.</text>
</comment>
<sequence>MPDLLDRYPLTTGTYHELLDDSGAVRTHWRRLFDQLQRSTRAQLLQRQALLARQIQENGVTYNVYADPKGADRPWELDLLPHVIDPQEWKHLSAGIAQRARLLNAVLADLYGPQRLISEGLLPAELVFGHNNFLWPCQGIAPPDGSFLHLYAVDLARTPDGRWWVTADRTQAPSGAGYALENRMIVSRAFPELYRDLRVRHLSGFFRTLQETLARQAPSDGESPLVVLLTPGRFNESYFEHLYLARQLGYPLVEGGDLTVRDATVYLKTLSGLRRVHAIMRRLDDDFCDPLELRTDSALGVPGLLEAVRQGRVLVANALGSGVLESPGLLGFLPKINQYLFGEELILPSIATWWCGEPPVLAQALEKLPQLLIKPAFPSQSFTPVFGRDLNEEQRGQLAARMQARPYAYVAQELAQLSQAPVWQAEDGHIQPRAIGMRVYAVSGKDDYRVLSGGLTRVAAEADAEVVSMQRGGASKDTWVLSEQAPGGEQWTAQRTVGVHDLVRRDPYLPSRVVENLFWFGRYCERCDDSARLLRIMLGRYVDGDDPQALQSAVSLGESLMLLPEEGELHERLLAALLGDDWSFSLRSNLQRLQWAASQVRGKLSRENWQALVELQREAMELETEEPDFGELLDFLNRLVMSLAALSGFALDDMTRDEGWRFLMIGRRLERLQFLSSSLAAFLRSDAVFDQAGLEWLLELGNSSITYRSRYLAVAQLIPVLDLLLLDEQNPHAVLFQLKLVNRTLKRLNDDFAAPRETALPDLVARLSRFDLRCLENPLFGEASLRAALDGLADLLQEVADVGGQVSDRLALRHFAHVDDVSQRTVSV</sequence>
<feature type="domain" description="DUF403" evidence="1">
    <location>
        <begin position="509"/>
        <end position="815"/>
    </location>
</feature>
<dbReference type="RefSeq" id="WP_058546540.1">
    <property type="nucleotide sequence ID" value="NZ_CP045701.2"/>
</dbReference>
<dbReference type="PANTHER" id="PTHR34595">
    <property type="entry name" value="BLR5612 PROTEIN"/>
    <property type="match status" value="1"/>
</dbReference>
<dbReference type="Pfam" id="PF14403">
    <property type="entry name" value="CP_ATPgrasp_2"/>
    <property type="match status" value="1"/>
</dbReference>
<dbReference type="Pfam" id="PF04168">
    <property type="entry name" value="Alpha-E"/>
    <property type="match status" value="1"/>
</dbReference>
<evidence type="ECO:0000259" key="1">
    <source>
        <dbReference type="Pfam" id="PF04168"/>
    </source>
</evidence>
<dbReference type="AlphaFoldDB" id="A0AAJ3FTR5"/>
<protein>
    <submittedName>
        <fullName evidence="3">Circularly permuted type 2 ATP-grasp protein</fullName>
    </submittedName>
</protein>
<reference evidence="3 4" key="1">
    <citation type="journal article" date="2020" name="Front. Plant Sci.">
        <title>Isolation of Rhizosphere Bacteria That Improve Quality and Water Stress Tolerance in Greenhouse Ornamentals.</title>
        <authorList>
            <person name="Nordstedt N.P."/>
            <person name="Jones M.L."/>
        </authorList>
    </citation>
    <scope>NUCLEOTIDE SEQUENCE [LARGE SCALE GENOMIC DNA]</scope>
    <source>
        <strain evidence="3 4">C2F7</strain>
    </source>
</reference>
<dbReference type="SUPFAM" id="SSF56059">
    <property type="entry name" value="Glutathione synthetase ATP-binding domain-like"/>
    <property type="match status" value="1"/>
</dbReference>
<dbReference type="InterPro" id="IPR007296">
    <property type="entry name" value="DUF403"/>
</dbReference>
<accession>A0AAJ3FTR5</accession>
<dbReference type="Gene3D" id="3.40.50.11290">
    <property type="match status" value="1"/>
</dbReference>
<feature type="domain" description="Circularly permuted ATP-grasp type 2" evidence="2">
    <location>
        <begin position="81"/>
        <end position="459"/>
    </location>
</feature>
<dbReference type="PANTHER" id="PTHR34595:SF2">
    <property type="entry name" value="BLR2978 PROTEIN"/>
    <property type="match status" value="1"/>
</dbReference>
<dbReference type="InterPro" id="IPR025841">
    <property type="entry name" value="CP_ATPgrasp_2"/>
</dbReference>
<evidence type="ECO:0000313" key="3">
    <source>
        <dbReference type="EMBL" id="NUT80499.1"/>
    </source>
</evidence>